<keyword evidence="6 8" id="KW-1133">Transmembrane helix</keyword>
<evidence type="ECO:0000313" key="11">
    <source>
        <dbReference type="Proteomes" id="UP000681075"/>
    </source>
</evidence>
<name>A0A8S8X6E6_9PROT</name>
<evidence type="ECO:0000256" key="1">
    <source>
        <dbReference type="ARBA" id="ARBA00004429"/>
    </source>
</evidence>
<gene>
    <name evidence="10" type="ORF">TMPK1_09450</name>
</gene>
<evidence type="ECO:0000256" key="2">
    <source>
        <dbReference type="ARBA" id="ARBA00010072"/>
    </source>
</evidence>
<feature type="domain" description="ABC transmembrane type-1" evidence="9">
    <location>
        <begin position="160"/>
        <end position="354"/>
    </location>
</feature>
<comment type="similarity">
    <text evidence="2">Belongs to the binding-protein-dependent transport system permease family. HisMQ subfamily.</text>
</comment>
<dbReference type="NCBIfam" id="TIGR01726">
    <property type="entry name" value="HEQRo_perm_3TM"/>
    <property type="match status" value="1"/>
</dbReference>
<evidence type="ECO:0000256" key="4">
    <source>
        <dbReference type="ARBA" id="ARBA00022475"/>
    </source>
</evidence>
<dbReference type="InterPro" id="IPR035906">
    <property type="entry name" value="MetI-like_sf"/>
</dbReference>
<evidence type="ECO:0000256" key="8">
    <source>
        <dbReference type="RuleBase" id="RU363032"/>
    </source>
</evidence>
<evidence type="ECO:0000313" key="10">
    <source>
        <dbReference type="EMBL" id="GIL38708.1"/>
    </source>
</evidence>
<feature type="transmembrane region" description="Helical" evidence="8">
    <location>
        <begin position="30"/>
        <end position="51"/>
    </location>
</feature>
<evidence type="ECO:0000256" key="7">
    <source>
        <dbReference type="ARBA" id="ARBA00023136"/>
    </source>
</evidence>
<dbReference type="Proteomes" id="UP000681075">
    <property type="component" value="Unassembled WGS sequence"/>
</dbReference>
<evidence type="ECO:0000256" key="3">
    <source>
        <dbReference type="ARBA" id="ARBA00022448"/>
    </source>
</evidence>
<keyword evidence="11" id="KW-1185">Reference proteome</keyword>
<organism evidence="10 11">
    <name type="scientific">Roseiterribacter gracilis</name>
    <dbReference type="NCBI Taxonomy" id="2812848"/>
    <lineage>
        <taxon>Bacteria</taxon>
        <taxon>Pseudomonadati</taxon>
        <taxon>Pseudomonadota</taxon>
        <taxon>Alphaproteobacteria</taxon>
        <taxon>Rhodospirillales</taxon>
        <taxon>Roseiterribacteraceae</taxon>
        <taxon>Roseiterribacter</taxon>
    </lineage>
</organism>
<feature type="transmembrane region" description="Helical" evidence="8">
    <location>
        <begin position="127"/>
        <end position="148"/>
    </location>
</feature>
<dbReference type="EMBL" id="BOPV01000001">
    <property type="protein sequence ID" value="GIL38708.1"/>
    <property type="molecule type" value="Genomic_DNA"/>
</dbReference>
<feature type="transmembrane region" description="Helical" evidence="8">
    <location>
        <begin position="205"/>
        <end position="223"/>
    </location>
</feature>
<comment type="caution">
    <text evidence="10">The sequence shown here is derived from an EMBL/GenBank/DDBJ whole genome shotgun (WGS) entry which is preliminary data.</text>
</comment>
<dbReference type="SUPFAM" id="SSF161098">
    <property type="entry name" value="MetI-like"/>
    <property type="match status" value="1"/>
</dbReference>
<dbReference type="CDD" id="cd06261">
    <property type="entry name" value="TM_PBP2"/>
    <property type="match status" value="1"/>
</dbReference>
<accession>A0A8S8X6E6</accession>
<feature type="transmembrane region" description="Helical" evidence="8">
    <location>
        <begin position="160"/>
        <end position="184"/>
    </location>
</feature>
<dbReference type="GO" id="GO:0022857">
    <property type="term" value="F:transmembrane transporter activity"/>
    <property type="evidence" value="ECO:0007669"/>
    <property type="project" value="InterPro"/>
</dbReference>
<sequence length="367" mass="40498">MSAMDHTEEPVVLAPPGLQIGPVAWCRKNLFSSIPNTLLTLLALFLLWKLIPPLLDWLLFSAVFSGSSPDACKDAVGACWTLIGVKHRFMLFGFYTYDEQWRPLIATVILLCLICGSGYPKFWGKKLGVAWLIGLPLFGWLMWGGFWGLPLVETDKWGGLPLTVVLAAVGIVVSFPLGVLLALGRRSALPAIRTVSTAYIELIRGVPLISVLFMASVMFPLFLPEGVTINKLLRAQVGIILFTAAYQAETVRGGLQALPKGQYEAGNALGLSYWQSTLLIVLPQSLKLVIPSLVNQFISTFKDTSLVLIIGLYDFLTTTRTAVADPAWQPFYVESYAFAAIVYFGFCFSMSRYSQFLERRLGAQGRR</sequence>
<keyword evidence="3 8" id="KW-0813">Transport</keyword>
<evidence type="ECO:0000256" key="6">
    <source>
        <dbReference type="ARBA" id="ARBA00022989"/>
    </source>
</evidence>
<dbReference type="GO" id="GO:0006865">
    <property type="term" value="P:amino acid transport"/>
    <property type="evidence" value="ECO:0007669"/>
    <property type="project" value="TreeGrafter"/>
</dbReference>
<evidence type="ECO:0000259" key="9">
    <source>
        <dbReference type="PROSITE" id="PS50928"/>
    </source>
</evidence>
<dbReference type="GO" id="GO:0043190">
    <property type="term" value="C:ATP-binding cassette (ABC) transporter complex"/>
    <property type="evidence" value="ECO:0007669"/>
    <property type="project" value="InterPro"/>
</dbReference>
<dbReference type="PANTHER" id="PTHR30614">
    <property type="entry name" value="MEMBRANE COMPONENT OF AMINO ACID ABC TRANSPORTER"/>
    <property type="match status" value="1"/>
</dbReference>
<feature type="transmembrane region" description="Helical" evidence="8">
    <location>
        <begin position="101"/>
        <end position="120"/>
    </location>
</feature>
<dbReference type="InterPro" id="IPR010065">
    <property type="entry name" value="AA_ABC_transptr_permease_3TM"/>
</dbReference>
<comment type="subcellular location">
    <subcellularLocation>
        <location evidence="1">Cell inner membrane</location>
        <topology evidence="1">Multi-pass membrane protein</topology>
    </subcellularLocation>
    <subcellularLocation>
        <location evidence="8">Cell membrane</location>
        <topology evidence="8">Multi-pass membrane protein</topology>
    </subcellularLocation>
</comment>
<reference evidence="10" key="1">
    <citation type="submission" date="2021-02" db="EMBL/GenBank/DDBJ databases">
        <title>Genome sequence of Rhodospirillales sp. strain TMPK1 isolated from soil.</title>
        <authorList>
            <person name="Nakai R."/>
            <person name="Kusada H."/>
            <person name="Tamaki H."/>
        </authorList>
    </citation>
    <scope>NUCLEOTIDE SEQUENCE</scope>
    <source>
        <strain evidence="10">TMPK1</strain>
    </source>
</reference>
<dbReference type="AlphaFoldDB" id="A0A8S8X6E6"/>
<dbReference type="PROSITE" id="PS50928">
    <property type="entry name" value="ABC_TM1"/>
    <property type="match status" value="1"/>
</dbReference>
<keyword evidence="7 8" id="KW-0472">Membrane</keyword>
<dbReference type="PANTHER" id="PTHR30614:SF41">
    <property type="entry name" value="INNER MEMBRANE AMINO-ACID ABC TRANSPORTER PERMEASE PROTEIN YHDY"/>
    <property type="match status" value="1"/>
</dbReference>
<dbReference type="RefSeq" id="WP_420241761.1">
    <property type="nucleotide sequence ID" value="NZ_BOPV01000001.1"/>
</dbReference>
<keyword evidence="4" id="KW-1003">Cell membrane</keyword>
<keyword evidence="5 8" id="KW-0812">Transmembrane</keyword>
<proteinExistence type="inferred from homology"/>
<dbReference type="Pfam" id="PF00528">
    <property type="entry name" value="BPD_transp_1"/>
    <property type="match status" value="1"/>
</dbReference>
<feature type="transmembrane region" description="Helical" evidence="8">
    <location>
        <begin position="335"/>
        <end position="353"/>
    </location>
</feature>
<protein>
    <submittedName>
        <fullName evidence="10">Amino acid ABC transporter permease</fullName>
    </submittedName>
</protein>
<dbReference type="InterPro" id="IPR000515">
    <property type="entry name" value="MetI-like"/>
</dbReference>
<evidence type="ECO:0000256" key="5">
    <source>
        <dbReference type="ARBA" id="ARBA00022692"/>
    </source>
</evidence>
<dbReference type="Gene3D" id="1.10.3720.10">
    <property type="entry name" value="MetI-like"/>
    <property type="match status" value="1"/>
</dbReference>
<dbReference type="InterPro" id="IPR043429">
    <property type="entry name" value="ArtM/GltK/GlnP/TcyL/YhdX-like"/>
</dbReference>